<dbReference type="PANTHER" id="PTHR11586">
    <property type="entry name" value="TRNA-AMINOACYLATION COFACTOR ARC1 FAMILY MEMBER"/>
    <property type="match status" value="1"/>
</dbReference>
<comment type="caution">
    <text evidence="5">The sequence shown here is derived from an EMBL/GenBank/DDBJ whole genome shotgun (WGS) entry which is preliminary data.</text>
</comment>
<dbReference type="NCBIfam" id="NF007494">
    <property type="entry name" value="PRK10089.1-3"/>
    <property type="match status" value="1"/>
</dbReference>
<accession>A0A9X4IPM4</accession>
<evidence type="ECO:0000313" key="6">
    <source>
        <dbReference type="Proteomes" id="UP001149303"/>
    </source>
</evidence>
<dbReference type="Pfam" id="PF01588">
    <property type="entry name" value="tRNA_bind"/>
    <property type="match status" value="1"/>
</dbReference>
<dbReference type="PROSITE" id="PS50886">
    <property type="entry name" value="TRBD"/>
    <property type="match status" value="1"/>
</dbReference>
<dbReference type="InterPro" id="IPR012340">
    <property type="entry name" value="NA-bd_OB-fold"/>
</dbReference>
<protein>
    <submittedName>
        <fullName evidence="5">tRNA-binding protein</fullName>
    </submittedName>
</protein>
<dbReference type="Gene3D" id="2.40.50.140">
    <property type="entry name" value="Nucleic acid-binding proteins"/>
    <property type="match status" value="1"/>
</dbReference>
<proteinExistence type="predicted"/>
<keyword evidence="2 3" id="KW-0694">RNA-binding</keyword>
<evidence type="ECO:0000256" key="3">
    <source>
        <dbReference type="PROSITE-ProRule" id="PRU00209"/>
    </source>
</evidence>
<dbReference type="InterPro" id="IPR008231">
    <property type="entry name" value="CsaA"/>
</dbReference>
<name>A0A9X4IPM4_9FLAO</name>
<evidence type="ECO:0000256" key="2">
    <source>
        <dbReference type="ARBA" id="ARBA00022884"/>
    </source>
</evidence>
<dbReference type="InterPro" id="IPR002547">
    <property type="entry name" value="tRNA-bd_dom"/>
</dbReference>
<dbReference type="FunFam" id="2.40.50.140:FF:000165">
    <property type="entry name" value="Chaperone CsaA"/>
    <property type="match status" value="1"/>
</dbReference>
<feature type="domain" description="TRNA-binding" evidence="4">
    <location>
        <begin position="11"/>
        <end position="114"/>
    </location>
</feature>
<keyword evidence="1 3" id="KW-0820">tRNA-binding</keyword>
<dbReference type="EMBL" id="JAIWJY010000002">
    <property type="protein sequence ID" value="MDE1206127.1"/>
    <property type="molecule type" value="Genomic_DNA"/>
</dbReference>
<evidence type="ECO:0000259" key="4">
    <source>
        <dbReference type="PROSITE" id="PS50886"/>
    </source>
</evidence>
<reference evidence="5" key="1">
    <citation type="submission" date="2021-09" db="EMBL/GenBank/DDBJ databases">
        <authorList>
            <person name="Smyrli M."/>
        </authorList>
    </citation>
    <scope>NUCLEOTIDE SEQUENCE</scope>
    <source>
        <strain evidence="5">LAR25</strain>
    </source>
</reference>
<keyword evidence="6" id="KW-1185">Reference proteome</keyword>
<sequence length="114" mass="12700">MEDNNNLTWNDFAKVEMRIGTIISAEIFKEVKNPAYKMQVDFGDYGIKKTSAQITKLYQPEDLIGKQVVAVVNFPKKQIANMMSECLVLGGLGDDKEVTLLTAERSVKNGTKIA</sequence>
<dbReference type="NCBIfam" id="TIGR02222">
    <property type="entry name" value="chap_CsaA"/>
    <property type="match status" value="1"/>
</dbReference>
<dbReference type="NCBIfam" id="NF007495">
    <property type="entry name" value="PRK10089.1-4"/>
    <property type="match status" value="1"/>
</dbReference>
<dbReference type="GO" id="GO:0000049">
    <property type="term" value="F:tRNA binding"/>
    <property type="evidence" value="ECO:0007669"/>
    <property type="project" value="UniProtKB-UniRule"/>
</dbReference>
<gene>
    <name evidence="5" type="ORF">LCI24_04890</name>
</gene>
<dbReference type="PANTHER" id="PTHR11586:SF37">
    <property type="entry name" value="TRNA-BINDING DOMAIN-CONTAINING PROTEIN"/>
    <property type="match status" value="1"/>
</dbReference>
<dbReference type="AlphaFoldDB" id="A0A9X4IPM4"/>
<dbReference type="InterPro" id="IPR051270">
    <property type="entry name" value="Tyrosine-tRNA_ligase_regulator"/>
</dbReference>
<organism evidence="5 6">
    <name type="scientific">Tenacibaculum larymnensis</name>
    <dbReference type="NCBI Taxonomy" id="2878201"/>
    <lineage>
        <taxon>Bacteria</taxon>
        <taxon>Pseudomonadati</taxon>
        <taxon>Bacteroidota</taxon>
        <taxon>Flavobacteriia</taxon>
        <taxon>Flavobacteriales</taxon>
        <taxon>Flavobacteriaceae</taxon>
        <taxon>Tenacibaculum</taxon>
    </lineage>
</organism>
<dbReference type="CDD" id="cd02798">
    <property type="entry name" value="tRNA_bind_CsaA"/>
    <property type="match status" value="1"/>
</dbReference>
<evidence type="ECO:0000256" key="1">
    <source>
        <dbReference type="ARBA" id="ARBA00022555"/>
    </source>
</evidence>
<dbReference type="RefSeq" id="WP_274639411.1">
    <property type="nucleotide sequence ID" value="NZ_JAIWJY010000002.1"/>
</dbReference>
<dbReference type="SUPFAM" id="SSF50249">
    <property type="entry name" value="Nucleic acid-binding proteins"/>
    <property type="match status" value="1"/>
</dbReference>
<dbReference type="Proteomes" id="UP001149303">
    <property type="component" value="Unassembled WGS sequence"/>
</dbReference>
<evidence type="ECO:0000313" key="5">
    <source>
        <dbReference type="EMBL" id="MDE1206127.1"/>
    </source>
</evidence>